<dbReference type="GO" id="GO:0008270">
    <property type="term" value="F:zinc ion binding"/>
    <property type="evidence" value="ECO:0007669"/>
    <property type="project" value="UniProtKB-KW"/>
</dbReference>
<evidence type="ECO:0000259" key="4">
    <source>
        <dbReference type="SMART" id="SM00440"/>
    </source>
</evidence>
<organism evidence="5">
    <name type="scientific">Ignisphaera aggregans</name>
    <dbReference type="NCBI Taxonomy" id="334771"/>
    <lineage>
        <taxon>Archaea</taxon>
        <taxon>Thermoproteota</taxon>
        <taxon>Thermoprotei</taxon>
        <taxon>Desulfurococcales</taxon>
        <taxon>Desulfurococcaceae</taxon>
        <taxon>Ignisphaera</taxon>
    </lineage>
</organism>
<evidence type="ECO:0000256" key="2">
    <source>
        <dbReference type="ARBA" id="ARBA00022771"/>
    </source>
</evidence>
<dbReference type="GO" id="GO:0006351">
    <property type="term" value="P:DNA-templated transcription"/>
    <property type="evidence" value="ECO:0007669"/>
    <property type="project" value="InterPro"/>
</dbReference>
<protein>
    <recommendedName>
        <fullName evidence="4">TFIIS-type domain-containing protein</fullName>
    </recommendedName>
</protein>
<dbReference type="SUPFAM" id="SSF57783">
    <property type="entry name" value="Zinc beta-ribbon"/>
    <property type="match status" value="1"/>
</dbReference>
<keyword evidence="2" id="KW-0863">Zinc-finger</keyword>
<comment type="caution">
    <text evidence="5">The sequence shown here is derived from an EMBL/GenBank/DDBJ whole genome shotgun (WGS) entry which is preliminary data.</text>
</comment>
<evidence type="ECO:0000313" key="5">
    <source>
        <dbReference type="EMBL" id="HGN37255.1"/>
    </source>
</evidence>
<accession>A0A7J3I9J7</accession>
<sequence length="106" mass="12173">MVMNPRYENGVQILACPRCGYRTTVTHTETMSFKKSMTLHKIIEKKELVALDIPSTAIYANNISCPKCSSRNIYYWRRHASAAESSDIIEKIFRCANCGYTWSEVE</sequence>
<keyword evidence="1" id="KW-0479">Metal-binding</keyword>
<dbReference type="Gene3D" id="2.20.25.10">
    <property type="match status" value="1"/>
</dbReference>
<name>A0A7J3I9J7_9CREN</name>
<dbReference type="Pfam" id="PF01096">
    <property type="entry name" value="Zn_ribbon_TFIIS"/>
    <property type="match status" value="1"/>
</dbReference>
<feature type="domain" description="TFIIS-type" evidence="4">
    <location>
        <begin position="63"/>
        <end position="104"/>
    </location>
</feature>
<dbReference type="SMART" id="SM00440">
    <property type="entry name" value="ZnF_C2C2"/>
    <property type="match status" value="1"/>
</dbReference>
<dbReference type="InterPro" id="IPR001222">
    <property type="entry name" value="Znf_TFIIS"/>
</dbReference>
<evidence type="ECO:0000256" key="1">
    <source>
        <dbReference type="ARBA" id="ARBA00022723"/>
    </source>
</evidence>
<reference evidence="5" key="1">
    <citation type="journal article" date="2020" name="mSystems">
        <title>Genome- and Community-Level Interaction Insights into Carbon Utilization and Element Cycling Functions of Hydrothermarchaeota in Hydrothermal Sediment.</title>
        <authorList>
            <person name="Zhou Z."/>
            <person name="Liu Y."/>
            <person name="Xu W."/>
            <person name="Pan J."/>
            <person name="Luo Z.H."/>
            <person name="Li M."/>
        </authorList>
    </citation>
    <scope>NUCLEOTIDE SEQUENCE [LARGE SCALE GENOMIC DNA]</scope>
    <source>
        <strain evidence="5">SpSt-618</strain>
    </source>
</reference>
<dbReference type="EMBL" id="DTAI01000205">
    <property type="protein sequence ID" value="HGN37255.1"/>
    <property type="molecule type" value="Genomic_DNA"/>
</dbReference>
<evidence type="ECO:0000256" key="3">
    <source>
        <dbReference type="ARBA" id="ARBA00022833"/>
    </source>
</evidence>
<dbReference type="AlphaFoldDB" id="A0A7J3I9J7"/>
<gene>
    <name evidence="5" type="ORF">ENT87_06880</name>
</gene>
<proteinExistence type="predicted"/>
<dbReference type="GO" id="GO:0003676">
    <property type="term" value="F:nucleic acid binding"/>
    <property type="evidence" value="ECO:0007669"/>
    <property type="project" value="InterPro"/>
</dbReference>
<keyword evidence="3" id="KW-0862">Zinc</keyword>